<evidence type="ECO:0000256" key="7">
    <source>
        <dbReference type="ARBA" id="ARBA00022759"/>
    </source>
</evidence>
<dbReference type="RefSeq" id="WP_013159859.1">
    <property type="nucleotide sequence ID" value="NC_014214.1"/>
</dbReference>
<dbReference type="GO" id="GO:0000287">
    <property type="term" value="F:magnesium ion binding"/>
    <property type="evidence" value="ECO:0007669"/>
    <property type="project" value="InterPro"/>
</dbReference>
<keyword evidence="8" id="KW-0227">DNA damage</keyword>
<dbReference type="Gene3D" id="3.30.1330.70">
    <property type="entry name" value="Holliday junction resolvase RusA"/>
    <property type="match status" value="1"/>
</dbReference>
<keyword evidence="12" id="KW-0234">DNA repair</keyword>
<comment type="cofactor">
    <cofactor evidence="1">
        <name>Mg(2+)</name>
        <dbReference type="ChEBI" id="CHEBI:18420"/>
    </cofactor>
</comment>
<protein>
    <recommendedName>
        <fullName evidence="4">Crossover junction endodeoxyribonuclease RusA</fullName>
        <ecNumber evidence="14">3.1.21.10</ecNumber>
    </recommendedName>
    <alternativeName>
        <fullName evidence="15">Holliday junction nuclease RusA</fullName>
    </alternativeName>
    <alternativeName>
        <fullName evidence="16">Holliday junction resolvase</fullName>
    </alternativeName>
</protein>
<dbReference type="PIRSF" id="PIRSF001007">
    <property type="entry name" value="RusA"/>
    <property type="match status" value="1"/>
</dbReference>
<keyword evidence="5" id="KW-0540">Nuclease</keyword>
<gene>
    <name evidence="17" type="ORF">Mesil_3595</name>
</gene>
<keyword evidence="17" id="KW-0614">Plasmid</keyword>
<dbReference type="EC" id="3.1.21.10" evidence="14"/>
<dbReference type="AlphaFoldDB" id="D7BJM9"/>
<evidence type="ECO:0000256" key="12">
    <source>
        <dbReference type="ARBA" id="ARBA00023204"/>
    </source>
</evidence>
<comment type="subunit">
    <text evidence="3">Homodimer.</text>
</comment>
<dbReference type="GO" id="GO:0006310">
    <property type="term" value="P:DNA recombination"/>
    <property type="evidence" value="ECO:0007669"/>
    <property type="project" value="UniProtKB-KW"/>
</dbReference>
<evidence type="ECO:0000256" key="13">
    <source>
        <dbReference type="ARBA" id="ARBA00029354"/>
    </source>
</evidence>
<accession>D7BJM9</accession>
<evidence type="ECO:0000256" key="4">
    <source>
        <dbReference type="ARBA" id="ARBA00014885"/>
    </source>
</evidence>
<keyword evidence="11" id="KW-0233">DNA recombination</keyword>
<evidence type="ECO:0000256" key="16">
    <source>
        <dbReference type="ARBA" id="ARBA00031953"/>
    </source>
</evidence>
<evidence type="ECO:0000256" key="5">
    <source>
        <dbReference type="ARBA" id="ARBA00022722"/>
    </source>
</evidence>
<evidence type="ECO:0000256" key="15">
    <source>
        <dbReference type="ARBA" id="ARBA00030920"/>
    </source>
</evidence>
<dbReference type="HOGENOM" id="CLU_139466_0_2_0"/>
<evidence type="ECO:0000256" key="2">
    <source>
        <dbReference type="ARBA" id="ARBA00008865"/>
    </source>
</evidence>
<keyword evidence="7" id="KW-0255">Endonuclease</keyword>
<keyword evidence="18" id="KW-1185">Reference proteome</keyword>
<dbReference type="InterPro" id="IPR008822">
    <property type="entry name" value="Endonuclease_RusA-like"/>
</dbReference>
<evidence type="ECO:0000256" key="10">
    <source>
        <dbReference type="ARBA" id="ARBA00022842"/>
    </source>
</evidence>
<evidence type="ECO:0000256" key="14">
    <source>
        <dbReference type="ARBA" id="ARBA00029488"/>
    </source>
</evidence>
<dbReference type="InterPro" id="IPR016281">
    <property type="entry name" value="Endonuclease_RusA"/>
</dbReference>
<reference evidence="17 18" key="1">
    <citation type="journal article" date="2010" name="Stand. Genomic Sci.">
        <title>Complete genome sequence of Meiothermus silvanus type strain (VI-R2).</title>
        <authorList>
            <person name="Sikorski J."/>
            <person name="Tindall B.J."/>
            <person name="Lowry S."/>
            <person name="Lucas S."/>
            <person name="Nolan M."/>
            <person name="Copeland A."/>
            <person name="Glavina Del Rio T."/>
            <person name="Tice H."/>
            <person name="Cheng J.F."/>
            <person name="Han C."/>
            <person name="Pitluck S."/>
            <person name="Liolios K."/>
            <person name="Ivanova N."/>
            <person name="Mavromatis K."/>
            <person name="Mikhailova N."/>
            <person name="Pati A."/>
            <person name="Goodwin L."/>
            <person name="Chen A."/>
            <person name="Palaniappan K."/>
            <person name="Land M."/>
            <person name="Hauser L."/>
            <person name="Chang Y.J."/>
            <person name="Jeffries C.D."/>
            <person name="Rohde M."/>
            <person name="Goker M."/>
            <person name="Woyke T."/>
            <person name="Bristow J."/>
            <person name="Eisen J.A."/>
            <person name="Markowitz V."/>
            <person name="Hugenholtz P."/>
            <person name="Kyrpides N.C."/>
            <person name="Klenk H.P."/>
            <person name="Lapidus A."/>
        </authorList>
    </citation>
    <scope>NUCLEOTIDE SEQUENCE [LARGE SCALE GENOMIC DNA]</scope>
    <source>
        <strain evidence="18">ATCC 700542 / DSM 9946 / VI-R2</strain>
        <plasmid evidence="18">Plasmid pMESIL02</plasmid>
    </source>
</reference>
<name>D7BJM9_ALLS1</name>
<keyword evidence="10" id="KW-0460">Magnesium</keyword>
<evidence type="ECO:0000256" key="9">
    <source>
        <dbReference type="ARBA" id="ARBA00022801"/>
    </source>
</evidence>
<dbReference type="InterPro" id="IPR036614">
    <property type="entry name" value="RusA-like_sf"/>
</dbReference>
<dbReference type="GO" id="GO:0006281">
    <property type="term" value="P:DNA repair"/>
    <property type="evidence" value="ECO:0007669"/>
    <property type="project" value="UniProtKB-KW"/>
</dbReference>
<evidence type="ECO:0000256" key="11">
    <source>
        <dbReference type="ARBA" id="ARBA00023172"/>
    </source>
</evidence>
<keyword evidence="6" id="KW-0479">Metal-binding</keyword>
<dbReference type="Pfam" id="PF05866">
    <property type="entry name" value="RusA"/>
    <property type="match status" value="1"/>
</dbReference>
<keyword evidence="9" id="KW-0378">Hydrolase</keyword>
<organism evidence="17 18">
    <name type="scientific">Allomeiothermus silvanus (strain ATCC 700542 / DSM 9946 / NBRC 106475 / NCIMB 13440 / VI-R2)</name>
    <name type="common">Thermus silvanus</name>
    <dbReference type="NCBI Taxonomy" id="526227"/>
    <lineage>
        <taxon>Bacteria</taxon>
        <taxon>Thermotogati</taxon>
        <taxon>Deinococcota</taxon>
        <taxon>Deinococci</taxon>
        <taxon>Thermales</taxon>
        <taxon>Thermaceae</taxon>
        <taxon>Allomeiothermus</taxon>
    </lineage>
</organism>
<proteinExistence type="inferred from homology"/>
<evidence type="ECO:0000313" key="18">
    <source>
        <dbReference type="Proteomes" id="UP000001916"/>
    </source>
</evidence>
<evidence type="ECO:0000256" key="1">
    <source>
        <dbReference type="ARBA" id="ARBA00001946"/>
    </source>
</evidence>
<dbReference type="OrthoDB" id="73971at2"/>
<evidence type="ECO:0000256" key="6">
    <source>
        <dbReference type="ARBA" id="ARBA00022723"/>
    </source>
</evidence>
<dbReference type="GO" id="GO:0008821">
    <property type="term" value="F:crossover junction DNA endonuclease activity"/>
    <property type="evidence" value="ECO:0007669"/>
    <property type="project" value="UniProtKB-EC"/>
</dbReference>
<geneLocation type="plasmid" evidence="17 18">
    <name>pMESIL02</name>
</geneLocation>
<evidence type="ECO:0000313" key="17">
    <source>
        <dbReference type="EMBL" id="ADH65385.1"/>
    </source>
</evidence>
<dbReference type="KEGG" id="msv:Mesil_3595"/>
<evidence type="ECO:0000256" key="8">
    <source>
        <dbReference type="ARBA" id="ARBA00022763"/>
    </source>
</evidence>
<dbReference type="SUPFAM" id="SSF103084">
    <property type="entry name" value="Holliday junction resolvase RusA"/>
    <property type="match status" value="1"/>
</dbReference>
<comment type="similarity">
    <text evidence="2">Belongs to the RusA family.</text>
</comment>
<evidence type="ECO:0000256" key="3">
    <source>
        <dbReference type="ARBA" id="ARBA00011738"/>
    </source>
</evidence>
<dbReference type="Proteomes" id="UP000001916">
    <property type="component" value="Plasmid pMESIL02"/>
</dbReference>
<dbReference type="EMBL" id="CP002044">
    <property type="protein sequence ID" value="ADH65385.1"/>
    <property type="molecule type" value="Genomic_DNA"/>
</dbReference>
<comment type="catalytic activity">
    <reaction evidence="13">
        <text>Endonucleolytic cleavage at a junction such as a reciprocal single-stranded crossover between two homologous DNA duplexes (Holliday junction).</text>
        <dbReference type="EC" id="3.1.21.10"/>
    </reaction>
</comment>
<sequence>MMRRRPACLCLPWPPASGNHQYGRRTRGVYLRREVTAWRDEVAWLSRGHKAEVPVELRIRLYPPDNRRRDADNVLKLLLDALVRAGVIPDDCNRVVRAYRMEWGQARPGGAIEVEWVRAS</sequence>